<dbReference type="EMBL" id="QJKI01000001">
    <property type="protein sequence ID" value="PXX81880.1"/>
    <property type="molecule type" value="Genomic_DNA"/>
</dbReference>
<dbReference type="Proteomes" id="UP000247555">
    <property type="component" value="Unassembled WGS sequence"/>
</dbReference>
<name>A0A318KVP4_9NEIS</name>
<keyword evidence="2" id="KW-1185">Reference proteome</keyword>
<dbReference type="Gene3D" id="1.10.132.100">
    <property type="match status" value="1"/>
</dbReference>
<dbReference type="Pfam" id="PF09481">
    <property type="entry name" value="CRISPR_Cse1"/>
    <property type="match status" value="1"/>
</dbReference>
<evidence type="ECO:0000313" key="2">
    <source>
        <dbReference type="Proteomes" id="UP000247555"/>
    </source>
</evidence>
<comment type="caution">
    <text evidence="1">The sequence shown here is derived from an EMBL/GenBank/DDBJ whole genome shotgun (WGS) entry which is preliminary data.</text>
</comment>
<dbReference type="CDD" id="cd09729">
    <property type="entry name" value="Cse1_I-E"/>
    <property type="match status" value="1"/>
</dbReference>
<dbReference type="InterPro" id="IPR013381">
    <property type="entry name" value="CRISPR-assoc_prot_Cse1"/>
</dbReference>
<dbReference type="RefSeq" id="WP_110389201.1">
    <property type="nucleotide sequence ID" value="NZ_QJKI01000001.1"/>
</dbReference>
<reference evidence="1 2" key="1">
    <citation type="submission" date="2018-05" db="EMBL/GenBank/DDBJ databases">
        <title>Genomic Encyclopedia of Type Strains, Phase IV (KMG-IV): sequencing the most valuable type-strain genomes for metagenomic binning, comparative biology and taxonomic classification.</title>
        <authorList>
            <person name="Goeker M."/>
        </authorList>
    </citation>
    <scope>NUCLEOTIDE SEQUENCE [LARGE SCALE GENOMIC DNA]</scope>
    <source>
        <strain evidence="1 2">DSM 29661</strain>
    </source>
</reference>
<sequence length="514" mass="56234">MLKAFNLLDEPWLPVRYADGRIAEVGLLQLFADAGQIVALAETSPPGLIALYRVLLAITHRALAREHGEWGKSDLARWHAKGLPVEALHAYLEHWRERFYLFHPDWPFMQVAALAEAEETRHKSKPWTQISLASSSGNAPVLFDHSVDTHPSQITATQAVRHLLGFLQFTPGGLVKTVRDSDKAGPLANTAAALPMGDTLARTLCLALHPCSIEPDTDLPAWEQPTPPSLANLRAEPTLATGANDRYTRLSRAVLLLPEDDGQHISQLRFAAGCALAEDDHAPDPMANYRMGSNGLVRLNFSEGRAIWRDLSALLPDPSGKHAKPAGVLGYAHRLLGALGQADSWLPVMVLGLTSDQAKLVRWRVDNVALPTCLLEQEDVVELLRAALRDSEALFVGLRQIATSMLAESMPDPKHKDTRARARAMFDNGASAATYFAHLERRLPALLACLAQTGDHHTLWQAAQLHAIAPAWQAACRQLGEGARAIRACAQHEPRYLGLIKPLLPPVTKEATHV</sequence>
<organism evidence="1 2">
    <name type="scientific">Rivihabitans pingtungensis</name>
    <dbReference type="NCBI Taxonomy" id="1054498"/>
    <lineage>
        <taxon>Bacteria</taxon>
        <taxon>Pseudomonadati</taxon>
        <taxon>Pseudomonadota</taxon>
        <taxon>Betaproteobacteria</taxon>
        <taxon>Neisseriales</taxon>
        <taxon>Aquaspirillaceae</taxon>
        <taxon>Rivihabitans</taxon>
    </lineage>
</organism>
<proteinExistence type="predicted"/>
<dbReference type="AlphaFoldDB" id="A0A318KVP4"/>
<dbReference type="OrthoDB" id="5392377at2"/>
<dbReference type="NCBIfam" id="TIGR02547">
    <property type="entry name" value="casA_cse1"/>
    <property type="match status" value="1"/>
</dbReference>
<evidence type="ECO:0000313" key="1">
    <source>
        <dbReference type="EMBL" id="PXX81880.1"/>
    </source>
</evidence>
<gene>
    <name evidence="1" type="ORF">DFR34_101109</name>
</gene>
<accession>A0A318KVP4</accession>
<protein>
    <submittedName>
        <fullName evidence="1">CRISPR-associated Cse1 family protein</fullName>
    </submittedName>
</protein>